<evidence type="ECO:0000313" key="2">
    <source>
        <dbReference type="Proteomes" id="UP000187550"/>
    </source>
</evidence>
<reference evidence="2" key="1">
    <citation type="submission" date="2017-01" db="EMBL/GenBank/DDBJ databases">
        <authorList>
            <person name="Varghese N."/>
            <person name="Submissions S."/>
        </authorList>
    </citation>
    <scope>NUCLEOTIDE SEQUENCE [LARGE SCALE GENOMIC DNA]</scope>
    <source>
        <strain evidence="2">MNA4</strain>
    </source>
</reference>
<organism evidence="1 2">
    <name type="scientific">Edaphobacillus lindanitolerans</name>
    <dbReference type="NCBI Taxonomy" id="550447"/>
    <lineage>
        <taxon>Bacteria</taxon>
        <taxon>Bacillati</taxon>
        <taxon>Bacillota</taxon>
        <taxon>Bacilli</taxon>
        <taxon>Bacillales</taxon>
        <taxon>Bacillaceae</taxon>
        <taxon>Edaphobacillus</taxon>
    </lineage>
</organism>
<gene>
    <name evidence="1" type="ORF">SAMN05428946_2825</name>
</gene>
<name>A0A1U7PT31_9BACI</name>
<proteinExistence type="predicted"/>
<dbReference type="EMBL" id="FTPL01000005">
    <property type="protein sequence ID" value="SIT92638.1"/>
    <property type="molecule type" value="Genomic_DNA"/>
</dbReference>
<dbReference type="OrthoDB" id="2964978at2"/>
<sequence>MSDPTIYENLKVAFENHLYDLDNLEGRIRIQKRSDLMDFADLSRRLTLRFVRTDVPEVPAEVMLTASAKDLSDEILEVPGTEPGVTLGVRFDVKVIDAARQCEEIGRLLAELWEHDIRISQTLSFEYPHGGKGWTNRVEAEFRTRLDESHMTEIGGFLESVVDAMGRLSEIR</sequence>
<evidence type="ECO:0000313" key="1">
    <source>
        <dbReference type="EMBL" id="SIT92638.1"/>
    </source>
</evidence>
<keyword evidence="2" id="KW-1185">Reference proteome</keyword>
<dbReference type="STRING" id="550447.SAMN05428946_2825"/>
<dbReference type="RefSeq" id="WP_076759840.1">
    <property type="nucleotide sequence ID" value="NZ_FTPL01000005.1"/>
</dbReference>
<dbReference type="AlphaFoldDB" id="A0A1U7PT31"/>
<accession>A0A1U7PT31</accession>
<dbReference type="Proteomes" id="UP000187550">
    <property type="component" value="Unassembled WGS sequence"/>
</dbReference>
<protein>
    <submittedName>
        <fullName evidence="1">Uncharacterized protein</fullName>
    </submittedName>
</protein>